<keyword evidence="4 5" id="KW-0472">Membrane</keyword>
<feature type="transmembrane region" description="Helical" evidence="5">
    <location>
        <begin position="280"/>
        <end position="302"/>
    </location>
</feature>
<dbReference type="InterPro" id="IPR052902">
    <property type="entry name" value="ABC-2_transporter"/>
</dbReference>
<dbReference type="Pfam" id="PF12698">
    <property type="entry name" value="ABC2_membrane_3"/>
    <property type="match status" value="1"/>
</dbReference>
<comment type="subcellular location">
    <subcellularLocation>
        <location evidence="1">Membrane</location>
        <topology evidence="1">Multi-pass membrane protein</topology>
    </subcellularLocation>
</comment>
<dbReference type="AlphaFoldDB" id="A0AA95EX85"/>
<feature type="transmembrane region" description="Helical" evidence="5">
    <location>
        <begin position="214"/>
        <end position="246"/>
    </location>
</feature>
<sequence>MSNRKQLFKLFGANLKMMFREKQVWFWNIFFPIILMVIFMVIFGSSDSSHFKAKIAVVEMQENATSNLLEDQLRHLPVFEWKSEQPVTMEQADDWIKNKKVDAVIVLPASEETKSLELIYNKENEKNATSQAISGIIGQFLEQVNWSVAGITPTFNLTIDSVSGGSEDLTYVDFLLTGMIALAVAQGGLFGMVDMVEMRRKGLLKRLRMTPAKMGLLGTGSLLVRFILGIVQVLILSAIGVLGFGAKLHIDAPTLIVAFLVGALTFNAIGYMISSFSKSIEAYMGIANIASFLMMFLSGIFFPTSGFPEWLLPVSKVLPLTYFVNGMRDGMVYGSGMFTAEFWTGIGILAIWGVISFALAIIIYRKMKIEVR</sequence>
<dbReference type="PANTHER" id="PTHR43027">
    <property type="entry name" value="DOXORUBICIN RESISTANCE ABC TRANSPORTER PERMEASE PROTEIN DRRC-RELATED"/>
    <property type="match status" value="1"/>
</dbReference>
<feature type="domain" description="ABC transmembrane type-2" evidence="6">
    <location>
        <begin position="134"/>
        <end position="367"/>
    </location>
</feature>
<gene>
    <name evidence="7" type="ORF">P0Y55_10115</name>
</gene>
<feature type="transmembrane region" description="Helical" evidence="5">
    <location>
        <begin position="252"/>
        <end position="273"/>
    </location>
</feature>
<dbReference type="Proteomes" id="UP001178662">
    <property type="component" value="Chromosome"/>
</dbReference>
<keyword evidence="3 5" id="KW-1133">Transmembrane helix</keyword>
<name>A0AA95EX85_9BACL</name>
<dbReference type="GO" id="GO:0140359">
    <property type="term" value="F:ABC-type transporter activity"/>
    <property type="evidence" value="ECO:0007669"/>
    <property type="project" value="InterPro"/>
</dbReference>
<keyword evidence="2 5" id="KW-0812">Transmembrane</keyword>
<evidence type="ECO:0000313" key="7">
    <source>
        <dbReference type="EMBL" id="WEK52953.1"/>
    </source>
</evidence>
<evidence type="ECO:0000256" key="4">
    <source>
        <dbReference type="ARBA" id="ARBA00023136"/>
    </source>
</evidence>
<dbReference type="InterPro" id="IPR013525">
    <property type="entry name" value="ABC2_TM"/>
</dbReference>
<evidence type="ECO:0000256" key="5">
    <source>
        <dbReference type="SAM" id="Phobius"/>
    </source>
</evidence>
<organism evidence="7 8">
    <name type="scientific">Candidatus Cohnella colombiensis</name>
    <dbReference type="NCBI Taxonomy" id="3121368"/>
    <lineage>
        <taxon>Bacteria</taxon>
        <taxon>Bacillati</taxon>
        <taxon>Bacillota</taxon>
        <taxon>Bacilli</taxon>
        <taxon>Bacillales</taxon>
        <taxon>Paenibacillaceae</taxon>
        <taxon>Cohnella</taxon>
    </lineage>
</organism>
<protein>
    <submittedName>
        <fullName evidence="7">ABC transporter permease</fullName>
    </submittedName>
</protein>
<dbReference type="GO" id="GO:0016020">
    <property type="term" value="C:membrane"/>
    <property type="evidence" value="ECO:0007669"/>
    <property type="project" value="UniProtKB-SubCell"/>
</dbReference>
<proteinExistence type="predicted"/>
<feature type="transmembrane region" description="Helical" evidence="5">
    <location>
        <begin position="342"/>
        <end position="364"/>
    </location>
</feature>
<evidence type="ECO:0000256" key="3">
    <source>
        <dbReference type="ARBA" id="ARBA00022989"/>
    </source>
</evidence>
<dbReference type="Gene3D" id="3.40.1710.10">
    <property type="entry name" value="abc type-2 transporter like domain"/>
    <property type="match status" value="1"/>
</dbReference>
<dbReference type="InterPro" id="IPR047817">
    <property type="entry name" value="ABC2_TM_bact-type"/>
</dbReference>
<keyword evidence="8" id="KW-1185">Reference proteome</keyword>
<feature type="transmembrane region" description="Helical" evidence="5">
    <location>
        <begin position="174"/>
        <end position="193"/>
    </location>
</feature>
<dbReference type="EMBL" id="CP119317">
    <property type="protein sequence ID" value="WEK52953.1"/>
    <property type="molecule type" value="Genomic_DNA"/>
</dbReference>
<dbReference type="PROSITE" id="PS51012">
    <property type="entry name" value="ABC_TM2"/>
    <property type="match status" value="1"/>
</dbReference>
<evidence type="ECO:0000256" key="1">
    <source>
        <dbReference type="ARBA" id="ARBA00004141"/>
    </source>
</evidence>
<evidence type="ECO:0000256" key="2">
    <source>
        <dbReference type="ARBA" id="ARBA00022692"/>
    </source>
</evidence>
<evidence type="ECO:0000259" key="6">
    <source>
        <dbReference type="PROSITE" id="PS51012"/>
    </source>
</evidence>
<evidence type="ECO:0000313" key="8">
    <source>
        <dbReference type="Proteomes" id="UP001178662"/>
    </source>
</evidence>
<reference evidence="7" key="1">
    <citation type="submission" date="2023-03" db="EMBL/GenBank/DDBJ databases">
        <title>Andean soil-derived lignocellulolytic bacterial consortium as a source of novel taxa and putative plastic-active enzymes.</title>
        <authorList>
            <person name="Diaz-Garcia L."/>
            <person name="Chuvochina M."/>
            <person name="Feuerriegel G."/>
            <person name="Bunk B."/>
            <person name="Sproer C."/>
            <person name="Streit W.R."/>
            <person name="Rodriguez L.M."/>
            <person name="Overmann J."/>
            <person name="Jimenez D.J."/>
        </authorList>
    </citation>
    <scope>NUCLEOTIDE SEQUENCE</scope>
    <source>
        <strain evidence="7">MAG 2441</strain>
    </source>
</reference>
<accession>A0AA95EX85</accession>
<dbReference type="PANTHER" id="PTHR43027:SF2">
    <property type="entry name" value="TRANSPORT PERMEASE PROTEIN"/>
    <property type="match status" value="1"/>
</dbReference>
<feature type="transmembrane region" description="Helical" evidence="5">
    <location>
        <begin position="24"/>
        <end position="43"/>
    </location>
</feature>